<dbReference type="AlphaFoldDB" id="A0A562UTX3"/>
<dbReference type="Proteomes" id="UP000320547">
    <property type="component" value="Unassembled WGS sequence"/>
</dbReference>
<organism evidence="7 8">
    <name type="scientific">Altererythrobacter ishigakiensis</name>
    <dbReference type="NCBI Taxonomy" id="476157"/>
    <lineage>
        <taxon>Bacteria</taxon>
        <taxon>Pseudomonadati</taxon>
        <taxon>Pseudomonadota</taxon>
        <taxon>Alphaproteobacteria</taxon>
        <taxon>Sphingomonadales</taxon>
        <taxon>Erythrobacteraceae</taxon>
        <taxon>Altererythrobacter</taxon>
    </lineage>
</organism>
<dbReference type="STRING" id="476157.GCA_001663155_00055"/>
<keyword evidence="3 7" id="KW-0378">Hydrolase</keyword>
<dbReference type="SMART" id="SM00849">
    <property type="entry name" value="Lactamase_B"/>
    <property type="match status" value="1"/>
</dbReference>
<evidence type="ECO:0000256" key="4">
    <source>
        <dbReference type="ARBA" id="ARBA00022833"/>
    </source>
</evidence>
<evidence type="ECO:0000256" key="2">
    <source>
        <dbReference type="ARBA" id="ARBA00022723"/>
    </source>
</evidence>
<proteinExistence type="inferred from homology"/>
<gene>
    <name evidence="7" type="ORF">JN10_0689</name>
</gene>
<feature type="signal peptide" evidence="5">
    <location>
        <begin position="1"/>
        <end position="19"/>
    </location>
</feature>
<dbReference type="InterPro" id="IPR051013">
    <property type="entry name" value="MBL_superfamily_lactonases"/>
</dbReference>
<dbReference type="GO" id="GO:0016787">
    <property type="term" value="F:hydrolase activity"/>
    <property type="evidence" value="ECO:0007669"/>
    <property type="project" value="UniProtKB-KW"/>
</dbReference>
<feature type="domain" description="Metallo-beta-lactamase" evidence="6">
    <location>
        <begin position="57"/>
        <end position="262"/>
    </location>
</feature>
<reference evidence="7 8" key="1">
    <citation type="submission" date="2019-07" db="EMBL/GenBank/DDBJ databases">
        <title>Genomic Encyclopedia of Archaeal and Bacterial Type Strains, Phase II (KMG-II): from individual species to whole genera.</title>
        <authorList>
            <person name="Goeker M."/>
        </authorList>
    </citation>
    <scope>NUCLEOTIDE SEQUENCE [LARGE SCALE GENOMIC DNA]</scope>
    <source>
        <strain evidence="7 8">ATCC BAA-2084</strain>
    </source>
</reference>
<protein>
    <submittedName>
        <fullName evidence="7">Glyoxylase-like metal-dependent hydrolase (Beta-lactamase superfamily II)</fullName>
    </submittedName>
</protein>
<dbReference type="GO" id="GO:0046872">
    <property type="term" value="F:metal ion binding"/>
    <property type="evidence" value="ECO:0007669"/>
    <property type="project" value="UniProtKB-KW"/>
</dbReference>
<evidence type="ECO:0000256" key="5">
    <source>
        <dbReference type="SAM" id="SignalP"/>
    </source>
</evidence>
<dbReference type="CDD" id="cd07729">
    <property type="entry name" value="AHL_lactonase_MBL-fold"/>
    <property type="match status" value="1"/>
</dbReference>
<name>A0A562UTX3_9SPHN</name>
<keyword evidence="4" id="KW-0862">Zinc</keyword>
<keyword evidence="8" id="KW-1185">Reference proteome</keyword>
<evidence type="ECO:0000256" key="1">
    <source>
        <dbReference type="ARBA" id="ARBA00007749"/>
    </source>
</evidence>
<keyword evidence="2" id="KW-0479">Metal-binding</keyword>
<evidence type="ECO:0000313" key="7">
    <source>
        <dbReference type="EMBL" id="TWJ09066.1"/>
    </source>
</evidence>
<accession>A0A562UTX3</accession>
<comment type="caution">
    <text evidence="7">The sequence shown here is derived from an EMBL/GenBank/DDBJ whole genome shotgun (WGS) entry which is preliminary data.</text>
</comment>
<dbReference type="PANTHER" id="PTHR42978:SF3">
    <property type="entry name" value="BLR3078 PROTEIN"/>
    <property type="match status" value="1"/>
</dbReference>
<dbReference type="PANTHER" id="PTHR42978">
    <property type="entry name" value="QUORUM-QUENCHING LACTONASE YTNP-RELATED-RELATED"/>
    <property type="match status" value="1"/>
</dbReference>
<dbReference type="EMBL" id="VLLK01000001">
    <property type="protein sequence ID" value="TWJ09066.1"/>
    <property type="molecule type" value="Genomic_DNA"/>
</dbReference>
<dbReference type="OrthoDB" id="9773738at2"/>
<dbReference type="Gene3D" id="3.60.15.10">
    <property type="entry name" value="Ribonuclease Z/Hydroxyacylglutathione hydrolase-like"/>
    <property type="match status" value="1"/>
</dbReference>
<feature type="chain" id="PRO_5021900042" evidence="5">
    <location>
        <begin position="20"/>
        <end position="278"/>
    </location>
</feature>
<dbReference type="InterPro" id="IPR036866">
    <property type="entry name" value="RibonucZ/Hydroxyglut_hydro"/>
</dbReference>
<evidence type="ECO:0000256" key="3">
    <source>
        <dbReference type="ARBA" id="ARBA00022801"/>
    </source>
</evidence>
<dbReference type="Pfam" id="PF00753">
    <property type="entry name" value="Lactamase_B"/>
    <property type="match status" value="1"/>
</dbReference>
<dbReference type="InterPro" id="IPR001279">
    <property type="entry name" value="Metallo-B-lactamas"/>
</dbReference>
<evidence type="ECO:0000313" key="8">
    <source>
        <dbReference type="Proteomes" id="UP000320547"/>
    </source>
</evidence>
<dbReference type="SUPFAM" id="SSF56281">
    <property type="entry name" value="Metallo-hydrolase/oxidoreductase"/>
    <property type="match status" value="1"/>
</dbReference>
<sequence length="278" mass="30330">MKKLLPILAALSLSSPIAAEDDAVVEMWRLDCGTLQVSDVAPFSDAHLYDGDERTLVVSCYLIRNGDTYLLWDAGLSKELVGTSYTEGVFTASVERSIVDQLSDLGLEPSQIDYAAVSHYHFDHTSQLADFPEATLLIGAADWEAVKAAEGPNPLIDPRPFAPWLDNDAAVVTAIAQDHDVFGDGLVQMKAMPGHTPGHTSLLVRLPETGDVLLTGDLYHFEEQVTNRGVPQFNTDRADTLASMDRFDAIAKSLDATVIIQHDSRHLDRLPSFPESAK</sequence>
<dbReference type="RefSeq" id="WP_067596422.1">
    <property type="nucleotide sequence ID" value="NZ_CP015963.1"/>
</dbReference>
<keyword evidence="5" id="KW-0732">Signal</keyword>
<comment type="similarity">
    <text evidence="1">Belongs to the metallo-beta-lactamase superfamily.</text>
</comment>
<evidence type="ECO:0000259" key="6">
    <source>
        <dbReference type="SMART" id="SM00849"/>
    </source>
</evidence>